<dbReference type="Proteomes" id="UP001292094">
    <property type="component" value="Unassembled WGS sequence"/>
</dbReference>
<protein>
    <submittedName>
        <fullName evidence="2">Uncharacterized protein</fullName>
    </submittedName>
</protein>
<proteinExistence type="predicted"/>
<organism evidence="2 3">
    <name type="scientific">Petrolisthes manimaculis</name>
    <dbReference type="NCBI Taxonomy" id="1843537"/>
    <lineage>
        <taxon>Eukaryota</taxon>
        <taxon>Metazoa</taxon>
        <taxon>Ecdysozoa</taxon>
        <taxon>Arthropoda</taxon>
        <taxon>Crustacea</taxon>
        <taxon>Multicrustacea</taxon>
        <taxon>Malacostraca</taxon>
        <taxon>Eumalacostraca</taxon>
        <taxon>Eucarida</taxon>
        <taxon>Decapoda</taxon>
        <taxon>Pleocyemata</taxon>
        <taxon>Anomura</taxon>
        <taxon>Galatheoidea</taxon>
        <taxon>Porcellanidae</taxon>
        <taxon>Petrolisthes</taxon>
    </lineage>
</organism>
<gene>
    <name evidence="2" type="ORF">Pmani_040021</name>
</gene>
<evidence type="ECO:0000256" key="1">
    <source>
        <dbReference type="SAM" id="MobiDB-lite"/>
    </source>
</evidence>
<keyword evidence="3" id="KW-1185">Reference proteome</keyword>
<feature type="region of interest" description="Disordered" evidence="1">
    <location>
        <begin position="1"/>
        <end position="73"/>
    </location>
</feature>
<evidence type="ECO:0000313" key="3">
    <source>
        <dbReference type="Proteomes" id="UP001292094"/>
    </source>
</evidence>
<evidence type="ECO:0000313" key="2">
    <source>
        <dbReference type="EMBL" id="KAK4286890.1"/>
    </source>
</evidence>
<comment type="caution">
    <text evidence="2">The sequence shown here is derived from an EMBL/GenBank/DDBJ whole genome shotgun (WGS) entry which is preliminary data.</text>
</comment>
<accession>A0AAE1NBD6</accession>
<name>A0AAE1NBD6_9EUCA</name>
<sequence>MEKRVTPETAGEAARGNTLPSIEKEECCTRNNTRSSKRQSTPHHREESYTRSSRRGSKGNRDNPLPTMEATQYQTGGVLQTLLLSSCSHAQMSTQPFSG</sequence>
<dbReference type="AlphaFoldDB" id="A0AAE1NBD6"/>
<dbReference type="EMBL" id="JAWZYT010007246">
    <property type="protein sequence ID" value="KAK4286890.1"/>
    <property type="molecule type" value="Genomic_DNA"/>
</dbReference>
<reference evidence="2" key="1">
    <citation type="submission" date="2023-11" db="EMBL/GenBank/DDBJ databases">
        <title>Genome assemblies of two species of porcelain crab, Petrolisthes cinctipes and Petrolisthes manimaculis (Anomura: Porcellanidae).</title>
        <authorList>
            <person name="Angst P."/>
        </authorList>
    </citation>
    <scope>NUCLEOTIDE SEQUENCE</scope>
    <source>
        <strain evidence="2">PB745_02</strain>
        <tissue evidence="2">Gill</tissue>
    </source>
</reference>